<evidence type="ECO:0000313" key="8">
    <source>
        <dbReference type="Proteomes" id="UP000637578"/>
    </source>
</evidence>
<dbReference type="Pfam" id="PF00877">
    <property type="entry name" value="NLPC_P60"/>
    <property type="match status" value="1"/>
</dbReference>
<proteinExistence type="inferred from homology"/>
<feature type="domain" description="NlpC/P60" evidence="6">
    <location>
        <begin position="260"/>
        <end position="375"/>
    </location>
</feature>
<dbReference type="PROSITE" id="PS51935">
    <property type="entry name" value="NLPC_P60"/>
    <property type="match status" value="1"/>
</dbReference>
<dbReference type="InterPro" id="IPR051794">
    <property type="entry name" value="PG_Endopeptidase_C40"/>
</dbReference>
<dbReference type="PANTHER" id="PTHR47359:SF3">
    <property type="entry name" value="NLP_P60 DOMAIN-CONTAINING PROTEIN-RELATED"/>
    <property type="match status" value="1"/>
</dbReference>
<dbReference type="GO" id="GO:0006508">
    <property type="term" value="P:proteolysis"/>
    <property type="evidence" value="ECO:0007669"/>
    <property type="project" value="UniProtKB-KW"/>
</dbReference>
<sequence>MGFDITGLVEGLVGPMRDHLAKLDGDTGSAGAAGEALGRAATALRDLRGQHTGSANAALNGWYGEKATEFHDRIGTFDGVMDRLASNCATMQTVAGTALDAVSGGRSSIQKLIDEYVGWVSAFLQAAVASSGANDPGAVLRACGVAKIVADEYASRTAGELQKVRDQLIPLVARLNALQPREPVALDGLGGAIGANPEGNNAHGGTSSATSPGGHPTSGGEQTGGGATGVRPDLPMAVPPQPGSGVEISLPGGVVVEAPNEVAAAAVRNALSALGTPYVWGGSNPPQGTDCSGLTKWAYGNAGLELPRLAQEQTVGARVPSADQLLPGDLLVWSGHVAMYVGNGQLIEAGDPVQIGPVRTTNAGQALLGFFRPTG</sequence>
<dbReference type="RefSeq" id="WP_229686441.1">
    <property type="nucleotide sequence ID" value="NZ_BMMK01000014.1"/>
</dbReference>
<reference evidence="7" key="2">
    <citation type="submission" date="2020-09" db="EMBL/GenBank/DDBJ databases">
        <authorList>
            <person name="Sun Q."/>
            <person name="Zhou Y."/>
        </authorList>
    </citation>
    <scope>NUCLEOTIDE SEQUENCE</scope>
    <source>
        <strain evidence="7">CGMCC 4.5737</strain>
    </source>
</reference>
<dbReference type="PANTHER" id="PTHR47359">
    <property type="entry name" value="PEPTIDOGLYCAN DL-ENDOPEPTIDASE CWLO"/>
    <property type="match status" value="1"/>
</dbReference>
<gene>
    <name evidence="7" type="ORF">GCM10012275_33470</name>
</gene>
<comment type="caution">
    <text evidence="7">The sequence shown here is derived from an EMBL/GenBank/DDBJ whole genome shotgun (WGS) entry which is preliminary data.</text>
</comment>
<dbReference type="SUPFAM" id="SSF54001">
    <property type="entry name" value="Cysteine proteinases"/>
    <property type="match status" value="1"/>
</dbReference>
<evidence type="ECO:0000256" key="1">
    <source>
        <dbReference type="ARBA" id="ARBA00007074"/>
    </source>
</evidence>
<dbReference type="InterPro" id="IPR000064">
    <property type="entry name" value="NLP_P60_dom"/>
</dbReference>
<keyword evidence="3" id="KW-0378">Hydrolase</keyword>
<keyword evidence="4" id="KW-0788">Thiol protease</keyword>
<accession>A0A8J3C9F1</accession>
<evidence type="ECO:0000259" key="6">
    <source>
        <dbReference type="PROSITE" id="PS51935"/>
    </source>
</evidence>
<keyword evidence="2" id="KW-0645">Protease</keyword>
<dbReference type="AlphaFoldDB" id="A0A8J3C9F1"/>
<evidence type="ECO:0000256" key="3">
    <source>
        <dbReference type="ARBA" id="ARBA00022801"/>
    </source>
</evidence>
<evidence type="ECO:0000313" key="7">
    <source>
        <dbReference type="EMBL" id="GGM59676.1"/>
    </source>
</evidence>
<dbReference type="EMBL" id="BMMK01000014">
    <property type="protein sequence ID" value="GGM59676.1"/>
    <property type="molecule type" value="Genomic_DNA"/>
</dbReference>
<dbReference type="Gene3D" id="3.90.1720.10">
    <property type="entry name" value="endopeptidase domain like (from Nostoc punctiforme)"/>
    <property type="match status" value="1"/>
</dbReference>
<dbReference type="GO" id="GO:0008234">
    <property type="term" value="F:cysteine-type peptidase activity"/>
    <property type="evidence" value="ECO:0007669"/>
    <property type="project" value="UniProtKB-KW"/>
</dbReference>
<evidence type="ECO:0000256" key="2">
    <source>
        <dbReference type="ARBA" id="ARBA00022670"/>
    </source>
</evidence>
<feature type="region of interest" description="Disordered" evidence="5">
    <location>
        <begin position="189"/>
        <end position="245"/>
    </location>
</feature>
<evidence type="ECO:0000256" key="5">
    <source>
        <dbReference type="SAM" id="MobiDB-lite"/>
    </source>
</evidence>
<comment type="similarity">
    <text evidence="1">Belongs to the peptidase C40 family.</text>
</comment>
<keyword evidence="8" id="KW-1185">Reference proteome</keyword>
<organism evidence="7 8">
    <name type="scientific">Longimycelium tulufanense</name>
    <dbReference type="NCBI Taxonomy" id="907463"/>
    <lineage>
        <taxon>Bacteria</taxon>
        <taxon>Bacillati</taxon>
        <taxon>Actinomycetota</taxon>
        <taxon>Actinomycetes</taxon>
        <taxon>Pseudonocardiales</taxon>
        <taxon>Pseudonocardiaceae</taxon>
        <taxon>Longimycelium</taxon>
    </lineage>
</organism>
<protein>
    <recommendedName>
        <fullName evidence="6">NlpC/P60 domain-containing protein</fullName>
    </recommendedName>
</protein>
<dbReference type="Proteomes" id="UP000637578">
    <property type="component" value="Unassembled WGS sequence"/>
</dbReference>
<dbReference type="InterPro" id="IPR038765">
    <property type="entry name" value="Papain-like_cys_pep_sf"/>
</dbReference>
<reference evidence="7" key="1">
    <citation type="journal article" date="2014" name="Int. J. Syst. Evol. Microbiol.">
        <title>Complete genome sequence of Corynebacterium casei LMG S-19264T (=DSM 44701T), isolated from a smear-ripened cheese.</title>
        <authorList>
            <consortium name="US DOE Joint Genome Institute (JGI-PGF)"/>
            <person name="Walter F."/>
            <person name="Albersmeier A."/>
            <person name="Kalinowski J."/>
            <person name="Ruckert C."/>
        </authorList>
    </citation>
    <scope>NUCLEOTIDE SEQUENCE</scope>
    <source>
        <strain evidence="7">CGMCC 4.5737</strain>
    </source>
</reference>
<name>A0A8J3C9F1_9PSEU</name>
<evidence type="ECO:0000256" key="4">
    <source>
        <dbReference type="ARBA" id="ARBA00022807"/>
    </source>
</evidence>